<sequence>MSENKKIHFTTGEFAKLVGVSKYTLFHYDKLGIFSPELKDENEYRYYSTFQVEPFFVISSLKELGMPLKEINNYLDGRDPEKLISLLHTQNEKIDKEINRLVAIKEVISQKINTTQSLFNINTEKIFISTEKKELLFLTNAIPNSDLRSIAVSFANHIKRCDEYNIASRFSVGQMINLKNICKGNYESYSFFYTKISSSLPDANVYSKKEGDYLIAYHTTGYDSIEETYLKMLGFANENKLLLDNYFFEDVILDELSVTGYENFVIKISILIRESH</sequence>
<comment type="caution">
    <text evidence="3">The sequence shown here is derived from an EMBL/GenBank/DDBJ whole genome shotgun (WGS) entry which is preliminary data.</text>
</comment>
<accession>A0A1D3MXE2</accession>
<dbReference type="GO" id="GO:0003677">
    <property type="term" value="F:DNA binding"/>
    <property type="evidence" value="ECO:0007669"/>
    <property type="project" value="UniProtKB-KW"/>
</dbReference>
<reference evidence="3 4" key="1">
    <citation type="submission" date="2016-05" db="EMBL/GenBank/DDBJ databases">
        <title>Bacillus thuringiensis and Bacillus weihenstephanensis as novel biocontrol agents of wilt causing Verticillium species.</title>
        <authorList>
            <person name="Hollensteiner J."/>
            <person name="Wemheuer F."/>
            <person name="Harting R."/>
            <person name="Kolarzyk A."/>
            <person name="Diaz-Valerio S."/>
            <person name="Poehlein A."/>
            <person name="Brzuszkiewicz E."/>
            <person name="Nesemann K."/>
            <person name="Braus-Stromeyer S."/>
            <person name="Braus G."/>
            <person name="Daniel R."/>
            <person name="Liesegang H."/>
        </authorList>
    </citation>
    <scope>NUCLEOTIDE SEQUENCE [LARGE SCALE GENOMIC DNA]</scope>
    <source>
        <strain evidence="3 4">GOE11</strain>
    </source>
</reference>
<dbReference type="InterPro" id="IPR011256">
    <property type="entry name" value="Reg_factor_effector_dom_sf"/>
</dbReference>
<dbReference type="InterPro" id="IPR009061">
    <property type="entry name" value="DNA-bd_dom_put_sf"/>
</dbReference>
<dbReference type="Pfam" id="PF13411">
    <property type="entry name" value="MerR_1"/>
    <property type="match status" value="1"/>
</dbReference>
<dbReference type="SUPFAM" id="SSF46955">
    <property type="entry name" value="Putative DNA-binding domain"/>
    <property type="match status" value="1"/>
</dbReference>
<name>A0A1D3MXE2_BACMY</name>
<organism evidence="3 4">
    <name type="scientific">Bacillus mycoides</name>
    <dbReference type="NCBI Taxonomy" id="1405"/>
    <lineage>
        <taxon>Bacteria</taxon>
        <taxon>Bacillati</taxon>
        <taxon>Bacillota</taxon>
        <taxon>Bacilli</taxon>
        <taxon>Bacillales</taxon>
        <taxon>Bacillaceae</taxon>
        <taxon>Bacillus</taxon>
        <taxon>Bacillus cereus group</taxon>
    </lineage>
</organism>
<dbReference type="EMBL" id="LXLX01000086">
    <property type="protein sequence ID" value="OFD87440.1"/>
    <property type="molecule type" value="Genomic_DNA"/>
</dbReference>
<dbReference type="Proteomes" id="UP000175835">
    <property type="component" value="Unassembled WGS sequence"/>
</dbReference>
<dbReference type="PANTHER" id="PTHR30204:SF85">
    <property type="entry name" value="MULTIDRUG-EFFLUX TRANSPORTER 2 REGULATOR"/>
    <property type="match status" value="1"/>
</dbReference>
<dbReference type="SMART" id="SM00422">
    <property type="entry name" value="HTH_MERR"/>
    <property type="match status" value="1"/>
</dbReference>
<dbReference type="AlphaFoldDB" id="A0A1D3MXE2"/>
<keyword evidence="1" id="KW-0238">DNA-binding</keyword>
<feature type="domain" description="HTH merR-type" evidence="2">
    <location>
        <begin position="8"/>
        <end position="77"/>
    </location>
</feature>
<dbReference type="InterPro" id="IPR047057">
    <property type="entry name" value="MerR_fam"/>
</dbReference>
<dbReference type="RefSeq" id="WP_002130323.1">
    <property type="nucleotide sequence ID" value="NZ_FMJF01000054.1"/>
</dbReference>
<dbReference type="SUPFAM" id="SSF55136">
    <property type="entry name" value="Probable bacterial effector-binding domain"/>
    <property type="match status" value="1"/>
</dbReference>
<dbReference type="GO" id="GO:0003700">
    <property type="term" value="F:DNA-binding transcription factor activity"/>
    <property type="evidence" value="ECO:0007669"/>
    <property type="project" value="InterPro"/>
</dbReference>
<dbReference type="CDD" id="cd04782">
    <property type="entry name" value="HTH_BltR"/>
    <property type="match status" value="1"/>
</dbReference>
<dbReference type="Gene3D" id="1.10.1660.10">
    <property type="match status" value="1"/>
</dbReference>
<dbReference type="PROSITE" id="PS00552">
    <property type="entry name" value="HTH_MERR_1"/>
    <property type="match status" value="1"/>
</dbReference>
<protein>
    <recommendedName>
        <fullName evidence="2">HTH merR-type domain-containing protein</fullName>
    </recommendedName>
</protein>
<evidence type="ECO:0000313" key="3">
    <source>
        <dbReference type="EMBL" id="OFD87440.1"/>
    </source>
</evidence>
<dbReference type="PANTHER" id="PTHR30204">
    <property type="entry name" value="REDOX-CYCLING DRUG-SENSING TRANSCRIPTIONAL ACTIVATOR SOXR"/>
    <property type="match status" value="1"/>
</dbReference>
<proteinExistence type="predicted"/>
<evidence type="ECO:0000259" key="2">
    <source>
        <dbReference type="PROSITE" id="PS50937"/>
    </source>
</evidence>
<evidence type="ECO:0000256" key="1">
    <source>
        <dbReference type="ARBA" id="ARBA00023125"/>
    </source>
</evidence>
<dbReference type="InterPro" id="IPR000551">
    <property type="entry name" value="MerR-type_HTH_dom"/>
</dbReference>
<gene>
    <name evidence="3" type="ORF">BWGOE11_57010</name>
</gene>
<dbReference type="PROSITE" id="PS50937">
    <property type="entry name" value="HTH_MERR_2"/>
    <property type="match status" value="1"/>
</dbReference>
<dbReference type="Gene3D" id="3.20.80.10">
    <property type="entry name" value="Regulatory factor, effector binding domain"/>
    <property type="match status" value="1"/>
</dbReference>
<evidence type="ECO:0000313" key="4">
    <source>
        <dbReference type="Proteomes" id="UP000175835"/>
    </source>
</evidence>
<dbReference type="PATRIC" id="fig|86662.28.peg.5868"/>